<organism evidence="3 4">
    <name type="scientific">Chondromyces crocatus</name>
    <dbReference type="NCBI Taxonomy" id="52"/>
    <lineage>
        <taxon>Bacteria</taxon>
        <taxon>Pseudomonadati</taxon>
        <taxon>Myxococcota</taxon>
        <taxon>Polyangia</taxon>
        <taxon>Polyangiales</taxon>
        <taxon>Polyangiaceae</taxon>
        <taxon>Chondromyces</taxon>
    </lineage>
</organism>
<name>A0A0K1EPH4_CHOCO</name>
<dbReference type="KEGG" id="ccro:CMC5_069360"/>
<evidence type="ECO:0000256" key="1">
    <source>
        <dbReference type="SAM" id="MobiDB-lite"/>
    </source>
</evidence>
<dbReference type="RefSeq" id="WP_156339065.1">
    <property type="nucleotide sequence ID" value="NZ_CP012159.1"/>
</dbReference>
<evidence type="ECO:0000256" key="2">
    <source>
        <dbReference type="SAM" id="SignalP"/>
    </source>
</evidence>
<dbReference type="STRING" id="52.CMC5_069360"/>
<evidence type="ECO:0000313" key="4">
    <source>
        <dbReference type="Proteomes" id="UP000067626"/>
    </source>
</evidence>
<feature type="compositionally biased region" description="Gly residues" evidence="1">
    <location>
        <begin position="32"/>
        <end position="74"/>
    </location>
</feature>
<proteinExistence type="predicted"/>
<keyword evidence="2" id="KW-0732">Signal</keyword>
<feature type="chain" id="PRO_5005459779" description="Secreted protein" evidence="2">
    <location>
        <begin position="25"/>
        <end position="292"/>
    </location>
</feature>
<evidence type="ECO:0000313" key="3">
    <source>
        <dbReference type="EMBL" id="AKT42709.1"/>
    </source>
</evidence>
<dbReference type="OrthoDB" id="5517062at2"/>
<sequence>MRHRTSLPVLSGLLTLLLAFPACSSSSDDGDGGGGNGGNGGNGGSGGSGASTSSGGGTNNAGGGGEGGGDGGSGPVAECQLRPYRVSACVLPSPLPPNLNNPQPFSATATVTAVRVPSANEPCEAEELYWYRVNHGRSEVMLDLTDTDGNDFTVGVAVPGFTAADVAVGDVLEIDFQSDSVPFGGRQSSLRIERDGALLVAAAENRDLGFGISDDDAPTCVREGDLCTYREFDATVEVPGEPAVSIPSGETTEIGDLTITNDRYFKNYDSSGGCNFGLSIEYVIGAVPTSSP</sequence>
<accession>A0A0K1EPH4</accession>
<reference evidence="3 4" key="1">
    <citation type="submission" date="2015-07" db="EMBL/GenBank/DDBJ databases">
        <title>Genome analysis of myxobacterium Chondromyces crocatus Cm c5 reveals a high potential for natural compound synthesis and the genetic basis for the loss of fruiting body formation.</title>
        <authorList>
            <person name="Zaburannyi N."/>
            <person name="Bunk B."/>
            <person name="Maier J."/>
            <person name="Overmann J."/>
            <person name="Mueller R."/>
        </authorList>
    </citation>
    <scope>NUCLEOTIDE SEQUENCE [LARGE SCALE GENOMIC DNA]</scope>
    <source>
        <strain evidence="3 4">Cm c5</strain>
    </source>
</reference>
<keyword evidence="4" id="KW-1185">Reference proteome</keyword>
<evidence type="ECO:0008006" key="5">
    <source>
        <dbReference type="Google" id="ProtNLM"/>
    </source>
</evidence>
<dbReference type="Proteomes" id="UP000067626">
    <property type="component" value="Chromosome"/>
</dbReference>
<gene>
    <name evidence="3" type="ORF">CMC5_069360</name>
</gene>
<protein>
    <recommendedName>
        <fullName evidence="5">Secreted protein</fullName>
    </recommendedName>
</protein>
<feature type="signal peptide" evidence="2">
    <location>
        <begin position="1"/>
        <end position="24"/>
    </location>
</feature>
<dbReference type="AlphaFoldDB" id="A0A0K1EPH4"/>
<feature type="region of interest" description="Disordered" evidence="1">
    <location>
        <begin position="25"/>
        <end position="76"/>
    </location>
</feature>
<dbReference type="EMBL" id="CP012159">
    <property type="protein sequence ID" value="AKT42709.1"/>
    <property type="molecule type" value="Genomic_DNA"/>
</dbReference>